<dbReference type="Proteomes" id="UP001595478">
    <property type="component" value="Unassembled WGS sequence"/>
</dbReference>
<organism evidence="2 3">
    <name type="scientific">Agaribacter flavus</name>
    <dbReference type="NCBI Taxonomy" id="1902781"/>
    <lineage>
        <taxon>Bacteria</taxon>
        <taxon>Pseudomonadati</taxon>
        <taxon>Pseudomonadota</taxon>
        <taxon>Gammaproteobacteria</taxon>
        <taxon>Alteromonadales</taxon>
        <taxon>Alteromonadaceae</taxon>
        <taxon>Agaribacter</taxon>
    </lineage>
</organism>
<reference evidence="3" key="1">
    <citation type="journal article" date="2019" name="Int. J. Syst. Evol. Microbiol.">
        <title>The Global Catalogue of Microorganisms (GCM) 10K type strain sequencing project: providing services to taxonomists for standard genome sequencing and annotation.</title>
        <authorList>
            <consortium name="The Broad Institute Genomics Platform"/>
            <consortium name="The Broad Institute Genome Sequencing Center for Infectious Disease"/>
            <person name="Wu L."/>
            <person name="Ma J."/>
        </authorList>
    </citation>
    <scope>NUCLEOTIDE SEQUENCE [LARGE SCALE GENOMIC DNA]</scope>
    <source>
        <strain evidence="3">KCTC 52473</strain>
    </source>
</reference>
<comment type="caution">
    <text evidence="2">The sequence shown here is derived from an EMBL/GenBank/DDBJ whole genome shotgun (WGS) entry which is preliminary data.</text>
</comment>
<dbReference type="EMBL" id="JBHRSW010000014">
    <property type="protein sequence ID" value="MFC3121707.1"/>
    <property type="molecule type" value="Genomic_DNA"/>
</dbReference>
<sequence>MIKIAVTLALIISAFSAISGTSTLRCGKQLVKLGDTKAEVKIVCGEPIDIDLVEHTLDDKAIVKTEIYTYYFGKGKLIKILKFENGKLAAIDEGRRVN</sequence>
<dbReference type="InterPro" id="IPR021268">
    <property type="entry name" value="DUF2845"/>
</dbReference>
<keyword evidence="3" id="KW-1185">Reference proteome</keyword>
<evidence type="ECO:0000313" key="3">
    <source>
        <dbReference type="Proteomes" id="UP001595478"/>
    </source>
</evidence>
<evidence type="ECO:0000313" key="2">
    <source>
        <dbReference type="EMBL" id="MFC3121707.1"/>
    </source>
</evidence>
<dbReference type="Pfam" id="PF11006">
    <property type="entry name" value="DUF2845"/>
    <property type="match status" value="1"/>
</dbReference>
<gene>
    <name evidence="2" type="ORF">ACFOHL_08740</name>
</gene>
<dbReference type="RefSeq" id="WP_376919842.1">
    <property type="nucleotide sequence ID" value="NZ_JBHRSW010000014.1"/>
</dbReference>
<feature type="chain" id="PRO_5046319878" evidence="1">
    <location>
        <begin position="20"/>
        <end position="98"/>
    </location>
</feature>
<accession>A0ABV7FT63</accession>
<name>A0ABV7FT63_9ALTE</name>
<evidence type="ECO:0000256" key="1">
    <source>
        <dbReference type="SAM" id="SignalP"/>
    </source>
</evidence>
<protein>
    <submittedName>
        <fullName evidence="2">DUF2845 domain-containing protein</fullName>
    </submittedName>
</protein>
<feature type="signal peptide" evidence="1">
    <location>
        <begin position="1"/>
        <end position="19"/>
    </location>
</feature>
<keyword evidence="1" id="KW-0732">Signal</keyword>
<proteinExistence type="predicted"/>